<dbReference type="SUPFAM" id="SSF160935">
    <property type="entry name" value="VPA0735-like"/>
    <property type="match status" value="1"/>
</dbReference>
<dbReference type="Proteomes" id="UP001169027">
    <property type="component" value="Unassembled WGS sequence"/>
</dbReference>
<dbReference type="PANTHER" id="PTHR36509:SF2">
    <property type="entry name" value="BLL3101 PROTEIN"/>
    <property type="match status" value="1"/>
</dbReference>
<dbReference type="PANTHER" id="PTHR36509">
    <property type="entry name" value="BLL3101 PROTEIN"/>
    <property type="match status" value="1"/>
</dbReference>
<evidence type="ECO:0000259" key="2">
    <source>
        <dbReference type="Pfam" id="PF06742"/>
    </source>
</evidence>
<accession>A0ABT8RYQ6</accession>
<dbReference type="InterPro" id="IPR037049">
    <property type="entry name" value="DUF1214_C_sf"/>
</dbReference>
<name>A0ABT8RYQ6_9BURK</name>
<dbReference type="EMBL" id="JAUKVY010000003">
    <property type="protein sequence ID" value="MDO1531796.1"/>
    <property type="molecule type" value="Genomic_DNA"/>
</dbReference>
<feature type="compositionally biased region" description="Low complexity" evidence="1">
    <location>
        <begin position="12"/>
        <end position="21"/>
    </location>
</feature>
<dbReference type="InterPro" id="IPR010621">
    <property type="entry name" value="DUF1214"/>
</dbReference>
<dbReference type="Pfam" id="PF06742">
    <property type="entry name" value="DUF1214"/>
    <property type="match status" value="1"/>
</dbReference>
<organism evidence="4 5">
    <name type="scientific">Variovorax ginsengisoli</name>
    <dbReference type="NCBI Taxonomy" id="363844"/>
    <lineage>
        <taxon>Bacteria</taxon>
        <taxon>Pseudomonadati</taxon>
        <taxon>Pseudomonadota</taxon>
        <taxon>Betaproteobacteria</taxon>
        <taxon>Burkholderiales</taxon>
        <taxon>Comamonadaceae</taxon>
        <taxon>Variovorax</taxon>
    </lineage>
</organism>
<dbReference type="RefSeq" id="WP_301805324.1">
    <property type="nucleotide sequence ID" value="NZ_JAUJZH010000003.1"/>
</dbReference>
<feature type="region of interest" description="Disordered" evidence="1">
    <location>
        <begin position="1"/>
        <end position="21"/>
    </location>
</feature>
<feature type="domain" description="DUF1254" evidence="3">
    <location>
        <begin position="95"/>
        <end position="225"/>
    </location>
</feature>
<comment type="caution">
    <text evidence="4">The sequence shown here is derived from an EMBL/GenBank/DDBJ whole genome shotgun (WGS) entry which is preliminary data.</text>
</comment>
<evidence type="ECO:0000256" key="1">
    <source>
        <dbReference type="SAM" id="MobiDB-lite"/>
    </source>
</evidence>
<dbReference type="Gene3D" id="2.60.120.600">
    <property type="entry name" value="Domain of unknown function DUF1214, C-terminal domain"/>
    <property type="match status" value="1"/>
</dbReference>
<dbReference type="InterPro" id="IPR037050">
    <property type="entry name" value="DUF1254_sf"/>
</dbReference>
<dbReference type="Pfam" id="PF06863">
    <property type="entry name" value="DUF1254"/>
    <property type="match status" value="1"/>
</dbReference>
<evidence type="ECO:0000313" key="4">
    <source>
        <dbReference type="EMBL" id="MDO1531796.1"/>
    </source>
</evidence>
<keyword evidence="5" id="KW-1185">Reference proteome</keyword>
<dbReference type="Gene3D" id="2.60.40.1610">
    <property type="entry name" value="Domain of unknown function DUF1254"/>
    <property type="match status" value="1"/>
</dbReference>
<proteinExistence type="predicted"/>
<gene>
    <name evidence="4" type="ORF">Q2T77_05800</name>
</gene>
<evidence type="ECO:0000259" key="3">
    <source>
        <dbReference type="Pfam" id="PF06863"/>
    </source>
</evidence>
<feature type="domain" description="DUF1214" evidence="2">
    <location>
        <begin position="364"/>
        <end position="474"/>
    </location>
</feature>
<evidence type="ECO:0000313" key="5">
    <source>
        <dbReference type="Proteomes" id="UP001169027"/>
    </source>
</evidence>
<protein>
    <submittedName>
        <fullName evidence="4">DUF1214 domain-containing protein</fullName>
    </submittedName>
</protein>
<dbReference type="InterPro" id="IPR010679">
    <property type="entry name" value="DUF1254"/>
</dbReference>
<sequence>MSRPARPRGWTARRAGPGLPRARPECFPLQALALAPAVPGPDPDARLSDDYVRLVARDAYFWAWPIVNVYNRRIALGRLPHPMLLGGVLPAGPANSLTMLSDYVDPAGRAVACPNHDLVCGSGIVALDQSPVVLQVPDFGDRFWVVQVLDSRTDSIAELGRMYGSPPGFYLLVGPNWVGTVPPGIRRVFVSQTRTGVVIPRVFRDDSVPDLKTVQRLISQLGLYPVAQFDGRMKTTDWRQVPVVPAAAGGGDAETRWVAPETFLADLPAALADARPLPGESARYDQVLAVVAAAARDARLRQVFEQAVAAADRELVEPLFEFRSHGRRLPHHWSTIANGACFGTDYFTRTAVAKSNIFVNKPNEAQCFHQDFDRDGARLCGSGRYTVTFAQGAVPPVKGFWSMSLYNGRHLFEVNALGRYAVGSKSRMRFAADGSLTIHVQPQSPGAEHESNWLPAPAGNAGEFSLSIRAYWPESAVLDGRWTPPAVVRCA</sequence>
<reference evidence="4" key="1">
    <citation type="submission" date="2023-06" db="EMBL/GenBank/DDBJ databases">
        <authorList>
            <person name="Jiang Y."/>
            <person name="Liu Q."/>
        </authorList>
    </citation>
    <scope>NUCLEOTIDE SEQUENCE</scope>
    <source>
        <strain evidence="4">CGMCC 1.12090</strain>
    </source>
</reference>